<reference evidence="1 3" key="1">
    <citation type="journal article" date="2008" name="Science">
        <title>The Physcomitrella genome reveals evolutionary insights into the conquest of land by plants.</title>
        <authorList>
            <person name="Rensing S."/>
            <person name="Lang D."/>
            <person name="Zimmer A."/>
            <person name="Terry A."/>
            <person name="Salamov A."/>
            <person name="Shapiro H."/>
            <person name="Nishiyama T."/>
            <person name="Perroud P.-F."/>
            <person name="Lindquist E."/>
            <person name="Kamisugi Y."/>
            <person name="Tanahashi T."/>
            <person name="Sakakibara K."/>
            <person name="Fujita T."/>
            <person name="Oishi K."/>
            <person name="Shin-I T."/>
            <person name="Kuroki Y."/>
            <person name="Toyoda A."/>
            <person name="Suzuki Y."/>
            <person name="Hashimoto A."/>
            <person name="Yamaguchi K."/>
            <person name="Sugano A."/>
            <person name="Kohara Y."/>
            <person name="Fujiyama A."/>
            <person name="Anterola A."/>
            <person name="Aoki S."/>
            <person name="Ashton N."/>
            <person name="Barbazuk W.B."/>
            <person name="Barker E."/>
            <person name="Bennetzen J."/>
            <person name="Bezanilla M."/>
            <person name="Blankenship R."/>
            <person name="Cho S.H."/>
            <person name="Dutcher S."/>
            <person name="Estelle M."/>
            <person name="Fawcett J.A."/>
            <person name="Gundlach H."/>
            <person name="Hanada K."/>
            <person name="Heyl A."/>
            <person name="Hicks K.A."/>
            <person name="Hugh J."/>
            <person name="Lohr M."/>
            <person name="Mayer K."/>
            <person name="Melkozernov A."/>
            <person name="Murata T."/>
            <person name="Nelson D."/>
            <person name="Pils B."/>
            <person name="Prigge M."/>
            <person name="Reiss B."/>
            <person name="Renner T."/>
            <person name="Rombauts S."/>
            <person name="Rushton P."/>
            <person name="Sanderfoot A."/>
            <person name="Schween G."/>
            <person name="Shiu S.-H."/>
            <person name="Stueber K."/>
            <person name="Theodoulou F.L."/>
            <person name="Tu H."/>
            <person name="Van de Peer Y."/>
            <person name="Verrier P.J."/>
            <person name="Waters E."/>
            <person name="Wood A."/>
            <person name="Yang L."/>
            <person name="Cove D."/>
            <person name="Cuming A."/>
            <person name="Hasebe M."/>
            <person name="Lucas S."/>
            <person name="Mishler D.B."/>
            <person name="Reski R."/>
            <person name="Grigoriev I."/>
            <person name="Quatrano R.S."/>
            <person name="Boore J.L."/>
        </authorList>
    </citation>
    <scope>NUCLEOTIDE SEQUENCE [LARGE SCALE GENOMIC DNA]</scope>
    <source>
        <strain evidence="2 3">cv. Gransden 2004</strain>
    </source>
</reference>
<gene>
    <name evidence="1" type="ORF">PHYPA_015492</name>
</gene>
<dbReference type="EMBL" id="ABEU02000011">
    <property type="protein sequence ID" value="PNR45721.1"/>
    <property type="molecule type" value="Genomic_DNA"/>
</dbReference>
<evidence type="ECO:0000313" key="2">
    <source>
        <dbReference type="EnsemblPlants" id="PAC:32956688.CDS.1"/>
    </source>
</evidence>
<dbReference type="Gramene" id="Pp3c11_23850V3.1">
    <property type="protein sequence ID" value="PAC:32956688.CDS.1"/>
    <property type="gene ID" value="Pp3c11_23850"/>
</dbReference>
<dbReference type="Proteomes" id="UP000006727">
    <property type="component" value="Chromosome 11"/>
</dbReference>
<dbReference type="AlphaFoldDB" id="A0A2K1JW23"/>
<proteinExistence type="predicted"/>
<accession>A0A2K1JW23</accession>
<organism evidence="1">
    <name type="scientific">Physcomitrium patens</name>
    <name type="common">Spreading-leaved earth moss</name>
    <name type="synonym">Physcomitrella patens</name>
    <dbReference type="NCBI Taxonomy" id="3218"/>
    <lineage>
        <taxon>Eukaryota</taxon>
        <taxon>Viridiplantae</taxon>
        <taxon>Streptophyta</taxon>
        <taxon>Embryophyta</taxon>
        <taxon>Bryophyta</taxon>
        <taxon>Bryophytina</taxon>
        <taxon>Bryopsida</taxon>
        <taxon>Funariidae</taxon>
        <taxon>Funariales</taxon>
        <taxon>Funariaceae</taxon>
        <taxon>Physcomitrium</taxon>
    </lineage>
</organism>
<name>A0A2K1JW23_PHYPA</name>
<dbReference type="InParanoid" id="A0A2K1JW23"/>
<keyword evidence="3" id="KW-1185">Reference proteome</keyword>
<dbReference type="EnsemblPlants" id="Pp3c11_23850V3.1">
    <property type="protein sequence ID" value="PAC:32956688.CDS.1"/>
    <property type="gene ID" value="Pp3c11_23850"/>
</dbReference>
<sequence length="67" mass="7879">MEVHPPVAHHPLYEGFCSSIHPKRAEKEWARLPMSSILYLWGVRQLYGHPSLNRKQGGKTKKKKWEK</sequence>
<reference evidence="1 3" key="2">
    <citation type="journal article" date="2018" name="Plant J.">
        <title>The Physcomitrella patens chromosome-scale assembly reveals moss genome structure and evolution.</title>
        <authorList>
            <person name="Lang D."/>
            <person name="Ullrich K.K."/>
            <person name="Murat F."/>
            <person name="Fuchs J."/>
            <person name="Jenkins J."/>
            <person name="Haas F.B."/>
            <person name="Piednoel M."/>
            <person name="Gundlach H."/>
            <person name="Van Bel M."/>
            <person name="Meyberg R."/>
            <person name="Vives C."/>
            <person name="Morata J."/>
            <person name="Symeonidi A."/>
            <person name="Hiss M."/>
            <person name="Muchero W."/>
            <person name="Kamisugi Y."/>
            <person name="Saleh O."/>
            <person name="Blanc G."/>
            <person name="Decker E.L."/>
            <person name="van Gessel N."/>
            <person name="Grimwood J."/>
            <person name="Hayes R.D."/>
            <person name="Graham S.W."/>
            <person name="Gunter L.E."/>
            <person name="McDaniel S.F."/>
            <person name="Hoernstein S.N.W."/>
            <person name="Larsson A."/>
            <person name="Li F.W."/>
            <person name="Perroud P.F."/>
            <person name="Phillips J."/>
            <person name="Ranjan P."/>
            <person name="Rokshar D.S."/>
            <person name="Rothfels C.J."/>
            <person name="Schneider L."/>
            <person name="Shu S."/>
            <person name="Stevenson D.W."/>
            <person name="Thummler F."/>
            <person name="Tillich M."/>
            <person name="Villarreal Aguilar J.C."/>
            <person name="Widiez T."/>
            <person name="Wong G.K."/>
            <person name="Wymore A."/>
            <person name="Zhang Y."/>
            <person name="Zimmer A.D."/>
            <person name="Quatrano R.S."/>
            <person name="Mayer K.F.X."/>
            <person name="Goodstein D."/>
            <person name="Casacuberta J.M."/>
            <person name="Vandepoele K."/>
            <person name="Reski R."/>
            <person name="Cuming A.C."/>
            <person name="Tuskan G.A."/>
            <person name="Maumus F."/>
            <person name="Salse J."/>
            <person name="Schmutz J."/>
            <person name="Rensing S.A."/>
        </authorList>
    </citation>
    <scope>NUCLEOTIDE SEQUENCE [LARGE SCALE GENOMIC DNA]</scope>
    <source>
        <strain evidence="2 3">cv. Gransden 2004</strain>
    </source>
</reference>
<protein>
    <submittedName>
        <fullName evidence="1 2">Uncharacterized protein</fullName>
    </submittedName>
</protein>
<evidence type="ECO:0000313" key="3">
    <source>
        <dbReference type="Proteomes" id="UP000006727"/>
    </source>
</evidence>
<evidence type="ECO:0000313" key="1">
    <source>
        <dbReference type="EMBL" id="PNR45721.1"/>
    </source>
</evidence>
<reference evidence="2" key="3">
    <citation type="submission" date="2020-12" db="UniProtKB">
        <authorList>
            <consortium name="EnsemblPlants"/>
        </authorList>
    </citation>
    <scope>IDENTIFICATION</scope>
</reference>